<dbReference type="EMBL" id="OIVN01000041">
    <property type="protein sequence ID" value="SPC73106.1"/>
    <property type="molecule type" value="Genomic_DNA"/>
</dbReference>
<gene>
    <name evidence="1" type="ORF">FSB_LOCUS988</name>
</gene>
<proteinExistence type="predicted"/>
<organism evidence="1">
    <name type="scientific">Fagus sylvatica</name>
    <name type="common">Beechnut</name>
    <dbReference type="NCBI Taxonomy" id="28930"/>
    <lineage>
        <taxon>Eukaryota</taxon>
        <taxon>Viridiplantae</taxon>
        <taxon>Streptophyta</taxon>
        <taxon>Embryophyta</taxon>
        <taxon>Tracheophyta</taxon>
        <taxon>Spermatophyta</taxon>
        <taxon>Magnoliopsida</taxon>
        <taxon>eudicotyledons</taxon>
        <taxon>Gunneridae</taxon>
        <taxon>Pentapetalae</taxon>
        <taxon>rosids</taxon>
        <taxon>fabids</taxon>
        <taxon>Fagales</taxon>
        <taxon>Fagaceae</taxon>
        <taxon>Fagus</taxon>
    </lineage>
</organism>
<name>A0A2N9E2G8_FAGSY</name>
<protein>
    <submittedName>
        <fullName evidence="1">Uncharacterized protein</fullName>
    </submittedName>
</protein>
<dbReference type="AlphaFoldDB" id="A0A2N9E2G8"/>
<reference evidence="1" key="1">
    <citation type="submission" date="2018-02" db="EMBL/GenBank/DDBJ databases">
        <authorList>
            <person name="Cohen D.B."/>
            <person name="Kent A.D."/>
        </authorList>
    </citation>
    <scope>NUCLEOTIDE SEQUENCE</scope>
</reference>
<evidence type="ECO:0000313" key="1">
    <source>
        <dbReference type="EMBL" id="SPC73106.1"/>
    </source>
</evidence>
<accession>A0A2N9E2G8</accession>
<sequence>MGCWVGCGVARGGFVGWLAEVVVGLWGGLLRWCSESRGLQVGFWLIPVGVWFTVGQGRLRGGSWWVCGVACRGGGRFVGWLAEVVQ</sequence>